<dbReference type="CDD" id="cd00067">
    <property type="entry name" value="GAL4"/>
    <property type="match status" value="1"/>
</dbReference>
<feature type="compositionally biased region" description="Polar residues" evidence="6">
    <location>
        <begin position="318"/>
        <end position="327"/>
    </location>
</feature>
<dbReference type="EMBL" id="VXIS01000034">
    <property type="protein sequence ID" value="KAA8911530.1"/>
    <property type="molecule type" value="Genomic_DNA"/>
</dbReference>
<dbReference type="PANTHER" id="PTHR47338:SF11">
    <property type="entry name" value="ZN(II)2CYS6 TRANSCRIPTION FACTOR (EUROFUNG)"/>
    <property type="match status" value="1"/>
</dbReference>
<dbReference type="InterPro" id="IPR050815">
    <property type="entry name" value="TF_fung"/>
</dbReference>
<dbReference type="AlphaFoldDB" id="A0A5J5F587"/>
<evidence type="ECO:0000256" key="1">
    <source>
        <dbReference type="ARBA" id="ARBA00004123"/>
    </source>
</evidence>
<dbReference type="PROSITE" id="PS00463">
    <property type="entry name" value="ZN2_CY6_FUNGAL_1"/>
    <property type="match status" value="1"/>
</dbReference>
<dbReference type="GO" id="GO:0000981">
    <property type="term" value="F:DNA-binding transcription factor activity, RNA polymerase II-specific"/>
    <property type="evidence" value="ECO:0007669"/>
    <property type="project" value="InterPro"/>
</dbReference>
<feature type="compositionally biased region" description="Polar residues" evidence="6">
    <location>
        <begin position="163"/>
        <end position="182"/>
    </location>
</feature>
<proteinExistence type="predicted"/>
<dbReference type="InterPro" id="IPR036864">
    <property type="entry name" value="Zn2-C6_fun-type_DNA-bd_sf"/>
</dbReference>
<feature type="region of interest" description="Disordered" evidence="6">
    <location>
        <begin position="61"/>
        <end position="365"/>
    </location>
</feature>
<keyword evidence="3" id="KW-0805">Transcription regulation</keyword>
<dbReference type="GO" id="GO:0005634">
    <property type="term" value="C:nucleus"/>
    <property type="evidence" value="ECO:0007669"/>
    <property type="project" value="UniProtKB-SubCell"/>
</dbReference>
<feature type="compositionally biased region" description="Polar residues" evidence="6">
    <location>
        <begin position="251"/>
        <end position="278"/>
    </location>
</feature>
<evidence type="ECO:0000256" key="5">
    <source>
        <dbReference type="ARBA" id="ARBA00023242"/>
    </source>
</evidence>
<dbReference type="Gene3D" id="4.10.240.10">
    <property type="entry name" value="Zn(2)-C6 fungal-type DNA-binding domain"/>
    <property type="match status" value="1"/>
</dbReference>
<dbReference type="PANTHER" id="PTHR47338">
    <property type="entry name" value="ZN(II)2CYS6 TRANSCRIPTION FACTOR (EUROFUNG)-RELATED"/>
    <property type="match status" value="1"/>
</dbReference>
<evidence type="ECO:0000256" key="3">
    <source>
        <dbReference type="ARBA" id="ARBA00023015"/>
    </source>
</evidence>
<feature type="compositionally biased region" description="Basic and acidic residues" evidence="6">
    <location>
        <begin position="306"/>
        <end position="317"/>
    </location>
</feature>
<dbReference type="InterPro" id="IPR001138">
    <property type="entry name" value="Zn2Cys6_DnaBD"/>
</dbReference>
<evidence type="ECO:0000259" key="7">
    <source>
        <dbReference type="PROSITE" id="PS50048"/>
    </source>
</evidence>
<feature type="domain" description="Zn(2)-C6 fungal-type" evidence="7">
    <location>
        <begin position="429"/>
        <end position="462"/>
    </location>
</feature>
<keyword evidence="5" id="KW-0539">Nucleus</keyword>
<keyword evidence="9" id="KW-1185">Reference proteome</keyword>
<organism evidence="8 9">
    <name type="scientific">Sphaerosporella brunnea</name>
    <dbReference type="NCBI Taxonomy" id="1250544"/>
    <lineage>
        <taxon>Eukaryota</taxon>
        <taxon>Fungi</taxon>
        <taxon>Dikarya</taxon>
        <taxon>Ascomycota</taxon>
        <taxon>Pezizomycotina</taxon>
        <taxon>Pezizomycetes</taxon>
        <taxon>Pezizales</taxon>
        <taxon>Pyronemataceae</taxon>
        <taxon>Sphaerosporella</taxon>
    </lineage>
</organism>
<protein>
    <recommendedName>
        <fullName evidence="7">Zn(2)-C6 fungal-type domain-containing protein</fullName>
    </recommendedName>
</protein>
<comment type="caution">
    <text evidence="8">The sequence shown here is derived from an EMBL/GenBank/DDBJ whole genome shotgun (WGS) entry which is preliminary data.</text>
</comment>
<dbReference type="GO" id="GO:0008270">
    <property type="term" value="F:zinc ion binding"/>
    <property type="evidence" value="ECO:0007669"/>
    <property type="project" value="InterPro"/>
</dbReference>
<dbReference type="InParanoid" id="A0A5J5F587"/>
<dbReference type="Proteomes" id="UP000326924">
    <property type="component" value="Unassembled WGS sequence"/>
</dbReference>
<evidence type="ECO:0000313" key="8">
    <source>
        <dbReference type="EMBL" id="KAA8911530.1"/>
    </source>
</evidence>
<reference evidence="8 9" key="1">
    <citation type="submission" date="2019-09" db="EMBL/GenBank/DDBJ databases">
        <title>Draft genome of the ectomycorrhizal ascomycete Sphaerosporella brunnea.</title>
        <authorList>
            <consortium name="DOE Joint Genome Institute"/>
            <person name="Benucci G.M."/>
            <person name="Marozzi G."/>
            <person name="Antonielli L."/>
            <person name="Sanchez S."/>
            <person name="Marco P."/>
            <person name="Wang X."/>
            <person name="Falini L.B."/>
            <person name="Barry K."/>
            <person name="Haridas S."/>
            <person name="Lipzen A."/>
            <person name="Labutti K."/>
            <person name="Grigoriev I.V."/>
            <person name="Murat C."/>
            <person name="Martin F."/>
            <person name="Albertini E."/>
            <person name="Donnini D."/>
            <person name="Bonito G."/>
        </authorList>
    </citation>
    <scope>NUCLEOTIDE SEQUENCE [LARGE SCALE GENOMIC DNA]</scope>
    <source>
        <strain evidence="8 9">Sb_GMNB300</strain>
    </source>
</reference>
<evidence type="ECO:0000256" key="4">
    <source>
        <dbReference type="ARBA" id="ARBA00023163"/>
    </source>
</evidence>
<evidence type="ECO:0000256" key="6">
    <source>
        <dbReference type="SAM" id="MobiDB-lite"/>
    </source>
</evidence>
<dbReference type="PROSITE" id="PS50048">
    <property type="entry name" value="ZN2_CY6_FUNGAL_2"/>
    <property type="match status" value="1"/>
</dbReference>
<evidence type="ECO:0000313" key="9">
    <source>
        <dbReference type="Proteomes" id="UP000326924"/>
    </source>
</evidence>
<feature type="region of interest" description="Disordered" evidence="6">
    <location>
        <begin position="1"/>
        <end position="26"/>
    </location>
</feature>
<keyword evidence="4" id="KW-0804">Transcription</keyword>
<gene>
    <name evidence="8" type="ORF">FN846DRAFT_412750</name>
</gene>
<keyword evidence="2" id="KW-0479">Metal-binding</keyword>
<name>A0A5J5F587_9PEZI</name>
<accession>A0A5J5F587</accession>
<dbReference type="SUPFAM" id="SSF57701">
    <property type="entry name" value="Zn2/Cys6 DNA-binding domain"/>
    <property type="match status" value="1"/>
</dbReference>
<comment type="subcellular location">
    <subcellularLocation>
        <location evidence="1">Nucleus</location>
    </subcellularLocation>
</comment>
<evidence type="ECO:0000256" key="2">
    <source>
        <dbReference type="ARBA" id="ARBA00022723"/>
    </source>
</evidence>
<feature type="compositionally biased region" description="Polar residues" evidence="6">
    <location>
        <begin position="114"/>
        <end position="142"/>
    </location>
</feature>
<sequence length="465" mass="50358">MSEESPYGAHPVAAPNHYAQVSQPHGGVYRPGVAPAHHPYVYREQGGPGYNMNGIAGGSHAFRAPMPATPRGSPPTPAQAQWQSSYYQTPVSQEAVQPAHAPASYPPPEPQGPWNKTPNTSFARPQASSQGQSFSNTHNYNHYSRPHHNPMEPSAAPSPPNLYPSSPRTPVSAHQTVGSSSIPQPPPFRQPNPRPLTPSSAMSLGVPTENAAHRPEPPSRFVESPSTTHSLMTRNPVRGHMASPLGPPVSVNGTQRGSSFNNTHRNSESYVSQLSSVDNEGGERPASAPKTMRFHGSQSEYDSADDEKPKRIKREPDSPSTALSPTTIRIDICPDSDRSPSFPGPVNKPNGLEMSGKKKGSPVFRDAKGNEYYENEPVPPGVIVPEGWQLGTGKLTKGLLLPCAKDGIAVNPEWGFTAGGKARQRLPQACRNCRAKKIRCVESDYDETVCQHCSKMRITCQRYEK</sequence>
<dbReference type="OrthoDB" id="2563500at2759"/>
<feature type="compositionally biased region" description="Polar residues" evidence="6">
    <location>
        <begin position="224"/>
        <end position="233"/>
    </location>
</feature>
<feature type="compositionally biased region" description="Pro residues" evidence="6">
    <location>
        <begin position="183"/>
        <end position="196"/>
    </location>
</feature>
<feature type="compositionally biased region" description="Polar residues" evidence="6">
    <location>
        <begin position="78"/>
        <end position="95"/>
    </location>
</feature>